<dbReference type="Proteomes" id="UP000694402">
    <property type="component" value="Unassembled WGS sequence"/>
</dbReference>
<dbReference type="InterPro" id="IPR003961">
    <property type="entry name" value="FN3_dom"/>
</dbReference>
<sequence length="406" mass="46198">FLLVLPAPDQLTVDLVDTTSAAVSWSQPPGLDQTQHHYQISYQCPGTEPHITTTSSHSITLSDLQGGTQYSVTVCTVLENGKQSQLVSTTFTTILPAPDQLTVDSVDTTSADVSWIQPPGLGQTQHHYQISYHCPGTEVHITTTSSHSITLSDLQCATQYSVTVCTVLENGKQSQLVSTTFTTNATSERDQLQNSLNTRTTERDQLQTSYNTPTKERDQLQTSYNTPTKERDQLQTSYNTPTKERDQLQTSYNTPTKERDQLQTSYNTPTKERDQLQISYNTLTKERDQLQNSLNTWTTERDQLQNSLNTRTTERDQLQTSYNTLTKERDQLQTSYNTLTKERDQLQSSLNTRTTEIDKLKKSLNTTTMERDQLQKEIERLNWENKGKCVQRAHLFICFLIHSFCS</sequence>
<organism evidence="5 6">
    <name type="scientific">Oncorhynchus tshawytscha</name>
    <name type="common">Chinook salmon</name>
    <name type="synonym">Salmo tshawytscha</name>
    <dbReference type="NCBI Taxonomy" id="74940"/>
    <lineage>
        <taxon>Eukaryota</taxon>
        <taxon>Metazoa</taxon>
        <taxon>Chordata</taxon>
        <taxon>Craniata</taxon>
        <taxon>Vertebrata</taxon>
        <taxon>Euteleostomi</taxon>
        <taxon>Actinopterygii</taxon>
        <taxon>Neopterygii</taxon>
        <taxon>Teleostei</taxon>
        <taxon>Protacanthopterygii</taxon>
        <taxon>Salmoniformes</taxon>
        <taxon>Salmonidae</taxon>
        <taxon>Salmoninae</taxon>
        <taxon>Oncorhynchus</taxon>
    </lineage>
</organism>
<gene>
    <name evidence="5" type="primary">POF1B</name>
</gene>
<dbReference type="Ensembl" id="ENSOTST00005158539.1">
    <property type="protein sequence ID" value="ENSOTSP00005117648.1"/>
    <property type="gene ID" value="ENSOTSG00005068599.1"/>
</dbReference>
<dbReference type="GeneTree" id="ENSGT01060000249062"/>
<dbReference type="CDD" id="cd00063">
    <property type="entry name" value="FN3"/>
    <property type="match status" value="2"/>
</dbReference>
<reference evidence="6" key="1">
    <citation type="journal article" date="2018" name="PLoS ONE">
        <title>Chinook salmon (Oncorhynchus tshawytscha) genome and transcriptome.</title>
        <authorList>
            <person name="Christensen K.A."/>
            <person name="Leong J.S."/>
            <person name="Sakhrani D."/>
            <person name="Biagi C.A."/>
            <person name="Minkley D.R."/>
            <person name="Withler R.E."/>
            <person name="Rondeau E.B."/>
            <person name="Koop B.F."/>
            <person name="Devlin R.H."/>
        </authorList>
    </citation>
    <scope>NUCLEOTIDE SEQUENCE [LARGE SCALE GENOMIC DNA]</scope>
</reference>
<reference evidence="5" key="3">
    <citation type="submission" date="2025-09" db="UniProtKB">
        <authorList>
            <consortium name="Ensembl"/>
        </authorList>
    </citation>
    <scope>IDENTIFICATION</scope>
</reference>
<accession>A0AAZ3PNB5</accession>
<dbReference type="InterPro" id="IPR050991">
    <property type="entry name" value="ECM_Regulatory_Proteins"/>
</dbReference>
<dbReference type="SUPFAM" id="SSF49265">
    <property type="entry name" value="Fibronectin type III"/>
    <property type="match status" value="1"/>
</dbReference>
<keyword evidence="1" id="KW-0677">Repeat</keyword>
<dbReference type="Gene3D" id="2.60.40.10">
    <property type="entry name" value="Immunoglobulins"/>
    <property type="match status" value="2"/>
</dbReference>
<evidence type="ECO:0000256" key="1">
    <source>
        <dbReference type="ARBA" id="ARBA00022737"/>
    </source>
</evidence>
<dbReference type="PANTHER" id="PTHR46708">
    <property type="entry name" value="TENASCIN"/>
    <property type="match status" value="1"/>
</dbReference>
<evidence type="ECO:0000256" key="2">
    <source>
        <dbReference type="SAM" id="Coils"/>
    </source>
</evidence>
<keyword evidence="2" id="KW-0175">Coiled coil</keyword>
<feature type="domain" description="Fibronectin type-III" evidence="4">
    <location>
        <begin position="98"/>
        <end position="186"/>
    </location>
</feature>
<dbReference type="Gene3D" id="1.20.5.400">
    <property type="match status" value="4"/>
</dbReference>
<dbReference type="SMART" id="SM00060">
    <property type="entry name" value="FN3"/>
    <property type="match status" value="2"/>
</dbReference>
<dbReference type="InterPro" id="IPR036116">
    <property type="entry name" value="FN3_sf"/>
</dbReference>
<evidence type="ECO:0000313" key="6">
    <source>
        <dbReference type="Proteomes" id="UP000694402"/>
    </source>
</evidence>
<dbReference type="PANTHER" id="PTHR46708:SF2">
    <property type="entry name" value="FIBRONECTIN TYPE-III DOMAIN-CONTAINING PROTEIN"/>
    <property type="match status" value="1"/>
</dbReference>
<dbReference type="SUPFAM" id="SSF57997">
    <property type="entry name" value="Tropomyosin"/>
    <property type="match status" value="1"/>
</dbReference>
<evidence type="ECO:0000256" key="3">
    <source>
        <dbReference type="SAM" id="MobiDB-lite"/>
    </source>
</evidence>
<keyword evidence="6" id="KW-1185">Reference proteome</keyword>
<feature type="compositionally biased region" description="Polar residues" evidence="3">
    <location>
        <begin position="185"/>
        <end position="199"/>
    </location>
</feature>
<name>A0AAZ3PNB5_ONCTS</name>
<evidence type="ECO:0000259" key="4">
    <source>
        <dbReference type="PROSITE" id="PS50853"/>
    </source>
</evidence>
<feature type="coiled-coil region" evidence="2">
    <location>
        <begin position="273"/>
        <end position="384"/>
    </location>
</feature>
<feature type="domain" description="Fibronectin type-III" evidence="4">
    <location>
        <begin position="7"/>
        <end position="97"/>
    </location>
</feature>
<feature type="region of interest" description="Disordered" evidence="3">
    <location>
        <begin position="185"/>
        <end position="270"/>
    </location>
</feature>
<protein>
    <recommendedName>
        <fullName evidence="4">Fibronectin type-III domain-containing protein</fullName>
    </recommendedName>
</protein>
<dbReference type="Pfam" id="PF00041">
    <property type="entry name" value="fn3"/>
    <property type="match status" value="2"/>
</dbReference>
<evidence type="ECO:0000313" key="5">
    <source>
        <dbReference type="Ensembl" id="ENSOTSP00005117648.1"/>
    </source>
</evidence>
<dbReference type="InterPro" id="IPR013783">
    <property type="entry name" value="Ig-like_fold"/>
</dbReference>
<dbReference type="AlphaFoldDB" id="A0AAZ3PNB5"/>
<reference evidence="5" key="2">
    <citation type="submission" date="2025-08" db="UniProtKB">
        <authorList>
            <consortium name="Ensembl"/>
        </authorList>
    </citation>
    <scope>IDENTIFICATION</scope>
</reference>
<dbReference type="PROSITE" id="PS50853">
    <property type="entry name" value="FN3"/>
    <property type="match status" value="2"/>
</dbReference>
<proteinExistence type="predicted"/>